<dbReference type="AlphaFoldDB" id="A0A1H2ZN25"/>
<accession>A0A1H2ZN25</accession>
<dbReference type="OrthoDB" id="2652483at2"/>
<dbReference type="Proteomes" id="UP000198534">
    <property type="component" value="Unassembled WGS sequence"/>
</dbReference>
<dbReference type="EMBL" id="FNNQ01000011">
    <property type="protein sequence ID" value="SDX18807.1"/>
    <property type="molecule type" value="Genomic_DNA"/>
</dbReference>
<organism evidence="1 2">
    <name type="scientific">Marininema mesophilum</name>
    <dbReference type="NCBI Taxonomy" id="1048340"/>
    <lineage>
        <taxon>Bacteria</taxon>
        <taxon>Bacillati</taxon>
        <taxon>Bacillota</taxon>
        <taxon>Bacilli</taxon>
        <taxon>Bacillales</taxon>
        <taxon>Thermoactinomycetaceae</taxon>
        <taxon>Marininema</taxon>
    </lineage>
</organism>
<proteinExistence type="predicted"/>
<gene>
    <name evidence="1" type="ORF">SAMN05444487_111137</name>
</gene>
<evidence type="ECO:0000313" key="1">
    <source>
        <dbReference type="EMBL" id="SDX18807.1"/>
    </source>
</evidence>
<dbReference type="RefSeq" id="WP_091741030.1">
    <property type="nucleotide sequence ID" value="NZ_FNNQ01000011.1"/>
</dbReference>
<sequence>MQNRWPMIAASLVVSLLLLFGGFFVYQKLQIENPMEETLAKTSHIQKYMLDASPNEITVRLIPSRDFSLSKDYIPLRKKLSKFTRGRELSILIKHQSEGELLESWNRINFGIQEGIALKRYTKIPQTVSKEAKASQINAKVFMDKSHVYIELKKDNQRLYRVLPLNKQESGVKDNG</sequence>
<dbReference type="STRING" id="1048340.SAMN05444487_111137"/>
<protein>
    <submittedName>
        <fullName evidence="1">Uncharacterized protein</fullName>
    </submittedName>
</protein>
<keyword evidence="2" id="KW-1185">Reference proteome</keyword>
<reference evidence="1 2" key="1">
    <citation type="submission" date="2016-10" db="EMBL/GenBank/DDBJ databases">
        <authorList>
            <person name="de Groot N.N."/>
        </authorList>
    </citation>
    <scope>NUCLEOTIDE SEQUENCE [LARGE SCALE GENOMIC DNA]</scope>
    <source>
        <strain evidence="1 2">DSM 45610</strain>
    </source>
</reference>
<name>A0A1H2ZN25_9BACL</name>
<evidence type="ECO:0000313" key="2">
    <source>
        <dbReference type="Proteomes" id="UP000198534"/>
    </source>
</evidence>